<protein>
    <recommendedName>
        <fullName evidence="3">Tetratricopeptide-like helical domain</fullName>
    </recommendedName>
</protein>
<dbReference type="EMBL" id="VXIT01000016">
    <property type="protein sequence ID" value="KAA6407779.1"/>
    <property type="molecule type" value="Genomic_DNA"/>
</dbReference>
<comment type="caution">
    <text evidence="1">The sequence shown here is derived from an EMBL/GenBank/DDBJ whole genome shotgun (WGS) entry which is preliminary data.</text>
</comment>
<gene>
    <name evidence="1" type="ORF">FRX48_08617</name>
</gene>
<reference evidence="1 2" key="1">
    <citation type="submission" date="2019-09" db="EMBL/GenBank/DDBJ databases">
        <title>The hologenome of the rock-dwelling lichen Lasallia pustulata.</title>
        <authorList>
            <person name="Greshake Tzovaras B."/>
            <person name="Segers F."/>
            <person name="Bicker A."/>
            <person name="Dal Grande F."/>
            <person name="Otte J."/>
            <person name="Hankeln T."/>
            <person name="Schmitt I."/>
            <person name="Ebersberger I."/>
        </authorList>
    </citation>
    <scope>NUCLEOTIDE SEQUENCE [LARGE SCALE GENOMIC DNA]</scope>
    <source>
        <strain evidence="1">A1-1</strain>
    </source>
</reference>
<dbReference type="AlphaFoldDB" id="A0A5M8PEK1"/>
<proteinExistence type="predicted"/>
<dbReference type="InterPro" id="IPR052769">
    <property type="entry name" value="TPR_domain_protein"/>
</dbReference>
<dbReference type="PANTHER" id="PTHR46014:SF1">
    <property type="entry name" value="TETRATRICOPEPTIDE REPEAT PROTEIN 1"/>
    <property type="match status" value="1"/>
</dbReference>
<evidence type="ECO:0000313" key="1">
    <source>
        <dbReference type="EMBL" id="KAA6407779.1"/>
    </source>
</evidence>
<evidence type="ECO:0000313" key="2">
    <source>
        <dbReference type="Proteomes" id="UP000324767"/>
    </source>
</evidence>
<accession>A0A5M8PEK1</accession>
<evidence type="ECO:0008006" key="3">
    <source>
        <dbReference type="Google" id="ProtNLM"/>
    </source>
</evidence>
<dbReference type="PANTHER" id="PTHR46014">
    <property type="entry name" value="TETRATRICOPEPTIDE REPEAT PROTEIN 1"/>
    <property type="match status" value="1"/>
</dbReference>
<dbReference type="Proteomes" id="UP000324767">
    <property type="component" value="Unassembled WGS sequence"/>
</dbReference>
<dbReference type="OrthoDB" id="1872379at2759"/>
<dbReference type="SUPFAM" id="SSF48452">
    <property type="entry name" value="TPR-like"/>
    <property type="match status" value="1"/>
</dbReference>
<name>A0A5M8PEK1_9LECA</name>
<sequence>MAPKRDGSPKLKQPALIPKFEPEEEAALLCESNEQKAQANKLFAFSRYSEAIGEYDKALSSCPNYLEYEIAVLRSNIAACHLKLEDWKAAVDAATASLDALDRLQPKTQEEKPGAGDAEVVEIQGEGAEAEQQLETLKTSDERKADMQRIRAKALMRRAKARSEQGGWGSLQGAEEDYRELATVATLPLRDQKTVQTALAGLPARINAAKEREMGEMMGKLKELGNGILRPFGLSTDNFNMVKDEATGGYSMNFNQGQ</sequence>
<dbReference type="Gene3D" id="1.25.40.10">
    <property type="entry name" value="Tetratricopeptide repeat domain"/>
    <property type="match status" value="1"/>
</dbReference>
<organism evidence="1 2">
    <name type="scientific">Lasallia pustulata</name>
    <dbReference type="NCBI Taxonomy" id="136370"/>
    <lineage>
        <taxon>Eukaryota</taxon>
        <taxon>Fungi</taxon>
        <taxon>Dikarya</taxon>
        <taxon>Ascomycota</taxon>
        <taxon>Pezizomycotina</taxon>
        <taxon>Lecanoromycetes</taxon>
        <taxon>OSLEUM clade</taxon>
        <taxon>Umbilicariomycetidae</taxon>
        <taxon>Umbilicariales</taxon>
        <taxon>Umbilicariaceae</taxon>
        <taxon>Lasallia</taxon>
    </lineage>
</organism>
<dbReference type="InterPro" id="IPR011990">
    <property type="entry name" value="TPR-like_helical_dom_sf"/>
</dbReference>